<dbReference type="SUPFAM" id="SSF51556">
    <property type="entry name" value="Metallo-dependent hydrolases"/>
    <property type="match status" value="1"/>
</dbReference>
<organism evidence="1 2">
    <name type="scientific">Pedobacter psychrodurus</name>
    <dbReference type="NCBI Taxonomy" id="2530456"/>
    <lineage>
        <taxon>Bacteria</taxon>
        <taxon>Pseudomonadati</taxon>
        <taxon>Bacteroidota</taxon>
        <taxon>Sphingobacteriia</taxon>
        <taxon>Sphingobacteriales</taxon>
        <taxon>Sphingobacteriaceae</taxon>
        <taxon>Pedobacter</taxon>
    </lineage>
</organism>
<accession>A0A4R0PYA8</accession>
<dbReference type="InterPro" id="IPR032466">
    <property type="entry name" value="Metal_Hydrolase"/>
</dbReference>
<comment type="caution">
    <text evidence="1">The sequence shown here is derived from an EMBL/GenBank/DDBJ whole genome shotgun (WGS) entry which is preliminary data.</text>
</comment>
<keyword evidence="2" id="KW-1185">Reference proteome</keyword>
<evidence type="ECO:0000313" key="1">
    <source>
        <dbReference type="EMBL" id="TCD26374.1"/>
    </source>
</evidence>
<sequence length="472" mass="53133">MNISIADLHCHPSMKPYGRSFPDRIPGADPLVKDCIYFYGNPPFVKKILNKILGITSFPQAGIQALEKGGVGLVFCSLYPFEKGFVRKNALPGDLVTDSVNLVTGIGKERIHYIQDQNNGYFTDLENEYAFLKALDGRIFTFGSKKLRYVLLIDFQHIAQSTDDEAYTVYIGLSFEGMHALYNRFEDVGSDDPLVKQSLMDNLAKVKAWPHCPLFITFAHHFYNGLCGHAASLTDFSVKLITNQSEMLGKGLNALGKDMIRALLAKTNGKRILIDIKHMSIVARKEYFELLDQEYKNEHIPVIVSHGAICGDDYAYNWFLSADINFSDLEIVLIAQSEGLFGIQLDERRIASSHEIALFRKHLGSEAILLHAALFVWRQIRYIAVLLDINRLPAWDIQCLGSDNDGIVNPIDGIWTSADFGLLKDRLLIHANAFVENPDYTMSMPGNLISGEEIVEKFMSGNMLSFMEKNFR</sequence>
<dbReference type="Proteomes" id="UP000293925">
    <property type="component" value="Unassembled WGS sequence"/>
</dbReference>
<dbReference type="OrthoDB" id="611177at2"/>
<gene>
    <name evidence="1" type="ORF">EZ456_13850</name>
</gene>
<name>A0A4R0PYA8_9SPHI</name>
<dbReference type="Gene3D" id="3.20.20.140">
    <property type="entry name" value="Metal-dependent hydrolases"/>
    <property type="match status" value="1"/>
</dbReference>
<dbReference type="EMBL" id="SJSO01000010">
    <property type="protein sequence ID" value="TCD26374.1"/>
    <property type="molecule type" value="Genomic_DNA"/>
</dbReference>
<evidence type="ECO:0008006" key="3">
    <source>
        <dbReference type="Google" id="ProtNLM"/>
    </source>
</evidence>
<dbReference type="RefSeq" id="WP_131531092.1">
    <property type="nucleotide sequence ID" value="NZ_SJSO01000010.1"/>
</dbReference>
<dbReference type="AlphaFoldDB" id="A0A4R0PYA8"/>
<reference evidence="1 2" key="1">
    <citation type="submission" date="2019-02" db="EMBL/GenBank/DDBJ databases">
        <title>Pedobacter sp. RP-3-21 sp. nov., isolated from Arctic soil.</title>
        <authorList>
            <person name="Dahal R.H."/>
        </authorList>
    </citation>
    <scope>NUCLEOTIDE SEQUENCE [LARGE SCALE GENOMIC DNA]</scope>
    <source>
        <strain evidence="1 2">RP-3-21</strain>
    </source>
</reference>
<protein>
    <recommendedName>
        <fullName evidence="3">Membrane dipeptidase (Peptidase family M19)</fullName>
    </recommendedName>
</protein>
<proteinExistence type="predicted"/>
<evidence type="ECO:0000313" key="2">
    <source>
        <dbReference type="Proteomes" id="UP000293925"/>
    </source>
</evidence>